<dbReference type="PANTHER" id="PTHR32060:SF30">
    <property type="entry name" value="CARBOXY-TERMINAL PROCESSING PROTEASE CTPA"/>
    <property type="match status" value="1"/>
</dbReference>
<reference evidence="8 9" key="2">
    <citation type="submission" date="2020-01" db="EMBL/GenBank/DDBJ databases">
        <title>Clostridiaceae sp. nov. isolated from the gut of human by culturomics.</title>
        <authorList>
            <person name="Chang Y."/>
        </authorList>
    </citation>
    <scope>NUCLEOTIDE SEQUENCE [LARGE SCALE GENOMIC DNA]</scope>
    <source>
        <strain evidence="8 9">DONG20-135</strain>
    </source>
</reference>
<comment type="caution">
    <text evidence="8">The sequence shown here is derived from an EMBL/GenBank/DDBJ whole genome shotgun (WGS) entry which is preliminary data.</text>
</comment>
<dbReference type="InterPro" id="IPR002477">
    <property type="entry name" value="Peptidoglycan-bd-like"/>
</dbReference>
<keyword evidence="6" id="KW-0812">Transmembrane</keyword>
<organism evidence="8 9">
    <name type="scientific">Copranaerobaculum intestinale</name>
    <dbReference type="NCBI Taxonomy" id="2692629"/>
    <lineage>
        <taxon>Bacteria</taxon>
        <taxon>Bacillati</taxon>
        <taxon>Bacillota</taxon>
        <taxon>Erysipelotrichia</taxon>
        <taxon>Erysipelotrichales</taxon>
        <taxon>Erysipelotrichaceae</taxon>
        <taxon>Copranaerobaculum</taxon>
    </lineage>
</organism>
<keyword evidence="3 5" id="KW-0378">Hydrolase</keyword>
<evidence type="ECO:0000256" key="4">
    <source>
        <dbReference type="ARBA" id="ARBA00022825"/>
    </source>
</evidence>
<dbReference type="Gene3D" id="1.10.101.10">
    <property type="entry name" value="PGBD-like superfamily/PGBD"/>
    <property type="match status" value="1"/>
</dbReference>
<keyword evidence="6" id="KW-0472">Membrane</keyword>
<dbReference type="InterPro" id="IPR036366">
    <property type="entry name" value="PGBDSf"/>
</dbReference>
<evidence type="ECO:0000256" key="2">
    <source>
        <dbReference type="ARBA" id="ARBA00022670"/>
    </source>
</evidence>
<dbReference type="RefSeq" id="WP_160624272.1">
    <property type="nucleotide sequence ID" value="NZ_WUUQ01000001.1"/>
</dbReference>
<feature type="domain" description="PDZ" evidence="7">
    <location>
        <begin position="123"/>
        <end position="183"/>
    </location>
</feature>
<dbReference type="PROSITE" id="PS50106">
    <property type="entry name" value="PDZ"/>
    <property type="match status" value="1"/>
</dbReference>
<dbReference type="InterPro" id="IPR055210">
    <property type="entry name" value="CtpA/B_N"/>
</dbReference>
<dbReference type="SMART" id="SM00245">
    <property type="entry name" value="TSPc"/>
    <property type="match status" value="1"/>
</dbReference>
<evidence type="ECO:0000256" key="1">
    <source>
        <dbReference type="ARBA" id="ARBA00009179"/>
    </source>
</evidence>
<gene>
    <name evidence="8" type="ORF">GSF08_02375</name>
</gene>
<dbReference type="InterPro" id="IPR005151">
    <property type="entry name" value="Tail-specific_protease"/>
</dbReference>
<dbReference type="PANTHER" id="PTHR32060">
    <property type="entry name" value="TAIL-SPECIFIC PROTEASE"/>
    <property type="match status" value="1"/>
</dbReference>
<sequence length="495" mass="55069">MEEKKKVVRYKLVRHKWPDEIAAEKAKRTHRIMTAAFCVVCFVIGFLSSMLLDKNSITANEDAKKLQTIYEVMHDKWYFGKDKKKLSSTLYNGAITGMVDSGKDPHTVYMDAQQANDFTSSLQGSFVGIGIQYYSDGHMGIVSRVFKGSPAEEAGMIENDHIVKVAGKSVEGMTADEISEIVKGKAGTKVKISVLRENKEVTLNVERRKVESSVVGYVKEGQIGVLEVTSFAETTGSEVGKYLESFKQQGVKKLIVDFRNNSGGYLTAAQQMASYFTPQNKTVFIEETKDGTRTKYKTLEKYPLYRYDQIAVLVNNDTASAAEVLTGFLKEQVNAKVVGETTYGKGTAQVTQSFDDGSVLKYTTSQWFTSKGKKVNGVGIKPDYVVSLDPALSIGLSRDIKKEKFKVDSVSEACVAAQYYLKFIGYDVDRTDGYFSVKTEQALRQYQQDKGLEVTGVINKKVILSLNSSASIYWHEHNDTLDTQMIKAVDVVHGK</sequence>
<dbReference type="GO" id="GO:0008236">
    <property type="term" value="F:serine-type peptidase activity"/>
    <property type="evidence" value="ECO:0007669"/>
    <property type="project" value="UniProtKB-KW"/>
</dbReference>
<dbReference type="Gene3D" id="2.30.42.10">
    <property type="match status" value="1"/>
</dbReference>
<reference evidence="8 9" key="1">
    <citation type="submission" date="2019-12" db="EMBL/GenBank/DDBJ databases">
        <authorList>
            <person name="Yang R."/>
        </authorList>
    </citation>
    <scope>NUCLEOTIDE SEQUENCE [LARGE SCALE GENOMIC DNA]</scope>
    <source>
        <strain evidence="8 9">DONG20-135</strain>
    </source>
</reference>
<dbReference type="Gene3D" id="3.90.226.10">
    <property type="entry name" value="2-enoyl-CoA Hydratase, Chain A, domain 1"/>
    <property type="match status" value="1"/>
</dbReference>
<keyword evidence="6" id="KW-1133">Transmembrane helix</keyword>
<dbReference type="GO" id="GO:0006508">
    <property type="term" value="P:proteolysis"/>
    <property type="evidence" value="ECO:0007669"/>
    <property type="project" value="UniProtKB-KW"/>
</dbReference>
<dbReference type="Pfam" id="PF03572">
    <property type="entry name" value="Peptidase_S41"/>
    <property type="match status" value="1"/>
</dbReference>
<dbReference type="InterPro" id="IPR029045">
    <property type="entry name" value="ClpP/crotonase-like_dom_sf"/>
</dbReference>
<dbReference type="EMBL" id="WUUQ01000001">
    <property type="protein sequence ID" value="MXQ72792.1"/>
    <property type="molecule type" value="Genomic_DNA"/>
</dbReference>
<comment type="similarity">
    <text evidence="1 5">Belongs to the peptidase S41A family.</text>
</comment>
<dbReference type="NCBIfam" id="TIGR00225">
    <property type="entry name" value="prc"/>
    <property type="match status" value="1"/>
</dbReference>
<dbReference type="InterPro" id="IPR041489">
    <property type="entry name" value="PDZ_6"/>
</dbReference>
<dbReference type="CDD" id="cd07560">
    <property type="entry name" value="Peptidase_S41_CPP"/>
    <property type="match status" value="1"/>
</dbReference>
<dbReference type="Pfam" id="PF22694">
    <property type="entry name" value="CtpB_N-like"/>
    <property type="match status" value="1"/>
</dbReference>
<dbReference type="Gene3D" id="3.30.750.44">
    <property type="match status" value="1"/>
</dbReference>
<dbReference type="InterPro" id="IPR001478">
    <property type="entry name" value="PDZ"/>
</dbReference>
<dbReference type="Pfam" id="PF01471">
    <property type="entry name" value="PG_binding_1"/>
    <property type="match status" value="1"/>
</dbReference>
<feature type="transmembrane region" description="Helical" evidence="6">
    <location>
        <begin position="32"/>
        <end position="52"/>
    </location>
</feature>
<proteinExistence type="inferred from homology"/>
<dbReference type="Pfam" id="PF17820">
    <property type="entry name" value="PDZ_6"/>
    <property type="match status" value="1"/>
</dbReference>
<dbReference type="SMART" id="SM00228">
    <property type="entry name" value="PDZ"/>
    <property type="match status" value="1"/>
</dbReference>
<evidence type="ECO:0000256" key="3">
    <source>
        <dbReference type="ARBA" id="ARBA00022801"/>
    </source>
</evidence>
<keyword evidence="9" id="KW-1185">Reference proteome</keyword>
<dbReference type="Proteomes" id="UP000434036">
    <property type="component" value="Unassembled WGS sequence"/>
</dbReference>
<keyword evidence="2 5" id="KW-0645">Protease</keyword>
<evidence type="ECO:0000256" key="5">
    <source>
        <dbReference type="RuleBase" id="RU004404"/>
    </source>
</evidence>
<dbReference type="AlphaFoldDB" id="A0A6N8U3Q1"/>
<evidence type="ECO:0000313" key="9">
    <source>
        <dbReference type="Proteomes" id="UP000434036"/>
    </source>
</evidence>
<dbReference type="SUPFAM" id="SSF50156">
    <property type="entry name" value="PDZ domain-like"/>
    <property type="match status" value="1"/>
</dbReference>
<evidence type="ECO:0000256" key="6">
    <source>
        <dbReference type="SAM" id="Phobius"/>
    </source>
</evidence>
<dbReference type="InterPro" id="IPR036034">
    <property type="entry name" value="PDZ_sf"/>
</dbReference>
<name>A0A6N8U3Q1_9FIRM</name>
<dbReference type="InterPro" id="IPR036365">
    <property type="entry name" value="PGBD-like_sf"/>
</dbReference>
<dbReference type="InterPro" id="IPR004447">
    <property type="entry name" value="Peptidase_S41A"/>
</dbReference>
<keyword evidence="4 5" id="KW-0720">Serine protease</keyword>
<dbReference type="SUPFAM" id="SSF52096">
    <property type="entry name" value="ClpP/crotonase"/>
    <property type="match status" value="1"/>
</dbReference>
<dbReference type="GO" id="GO:0007165">
    <property type="term" value="P:signal transduction"/>
    <property type="evidence" value="ECO:0007669"/>
    <property type="project" value="TreeGrafter"/>
</dbReference>
<evidence type="ECO:0000259" key="7">
    <source>
        <dbReference type="PROSITE" id="PS50106"/>
    </source>
</evidence>
<protein>
    <submittedName>
        <fullName evidence="8">PDZ domain-containing protein</fullName>
    </submittedName>
</protein>
<accession>A0A6N8U3Q1</accession>
<dbReference type="SUPFAM" id="SSF47090">
    <property type="entry name" value="PGBD-like"/>
    <property type="match status" value="1"/>
</dbReference>
<dbReference type="GO" id="GO:0030288">
    <property type="term" value="C:outer membrane-bounded periplasmic space"/>
    <property type="evidence" value="ECO:0007669"/>
    <property type="project" value="TreeGrafter"/>
</dbReference>
<evidence type="ECO:0000313" key="8">
    <source>
        <dbReference type="EMBL" id="MXQ72792.1"/>
    </source>
</evidence>
<dbReference type="CDD" id="cd06782">
    <property type="entry name" value="cpPDZ_CPP-like"/>
    <property type="match status" value="1"/>
</dbReference>
<dbReference type="GO" id="GO:0004175">
    <property type="term" value="F:endopeptidase activity"/>
    <property type="evidence" value="ECO:0007669"/>
    <property type="project" value="TreeGrafter"/>
</dbReference>